<feature type="signal peptide" evidence="1">
    <location>
        <begin position="1"/>
        <end position="16"/>
    </location>
</feature>
<name>A0A1Y1Z2F5_9PLEO</name>
<protein>
    <submittedName>
        <fullName evidence="2">Uncharacterized protein</fullName>
    </submittedName>
</protein>
<accession>A0A1Y1Z2F5</accession>
<evidence type="ECO:0000313" key="3">
    <source>
        <dbReference type="Proteomes" id="UP000193144"/>
    </source>
</evidence>
<feature type="chain" id="PRO_5012395272" evidence="1">
    <location>
        <begin position="17"/>
        <end position="287"/>
    </location>
</feature>
<gene>
    <name evidence="2" type="ORF">BCR34DRAFT_491671</name>
</gene>
<comment type="caution">
    <text evidence="2">The sequence shown here is derived from an EMBL/GenBank/DDBJ whole genome shotgun (WGS) entry which is preliminary data.</text>
</comment>
<keyword evidence="3" id="KW-1185">Reference proteome</keyword>
<proteinExistence type="predicted"/>
<dbReference type="Proteomes" id="UP000193144">
    <property type="component" value="Unassembled WGS sequence"/>
</dbReference>
<dbReference type="EMBL" id="MCFA01000137">
    <property type="protein sequence ID" value="ORY04294.1"/>
    <property type="molecule type" value="Genomic_DNA"/>
</dbReference>
<dbReference type="AlphaFoldDB" id="A0A1Y1Z2F5"/>
<organism evidence="2 3">
    <name type="scientific">Clohesyomyces aquaticus</name>
    <dbReference type="NCBI Taxonomy" id="1231657"/>
    <lineage>
        <taxon>Eukaryota</taxon>
        <taxon>Fungi</taxon>
        <taxon>Dikarya</taxon>
        <taxon>Ascomycota</taxon>
        <taxon>Pezizomycotina</taxon>
        <taxon>Dothideomycetes</taxon>
        <taxon>Pleosporomycetidae</taxon>
        <taxon>Pleosporales</taxon>
        <taxon>Lindgomycetaceae</taxon>
        <taxon>Clohesyomyces</taxon>
    </lineage>
</organism>
<evidence type="ECO:0000313" key="2">
    <source>
        <dbReference type="EMBL" id="ORY04294.1"/>
    </source>
</evidence>
<dbReference type="OrthoDB" id="3438781at2759"/>
<reference evidence="2 3" key="1">
    <citation type="submission" date="2016-07" db="EMBL/GenBank/DDBJ databases">
        <title>Pervasive Adenine N6-methylation of Active Genes in Fungi.</title>
        <authorList>
            <consortium name="DOE Joint Genome Institute"/>
            <person name="Mondo S.J."/>
            <person name="Dannebaum R.O."/>
            <person name="Kuo R.C."/>
            <person name="Labutti K."/>
            <person name="Haridas S."/>
            <person name="Kuo A."/>
            <person name="Salamov A."/>
            <person name="Ahrendt S.R."/>
            <person name="Lipzen A."/>
            <person name="Sullivan W."/>
            <person name="Andreopoulos W.B."/>
            <person name="Clum A."/>
            <person name="Lindquist E."/>
            <person name="Daum C."/>
            <person name="Ramamoorthy G.K."/>
            <person name="Gryganskyi A."/>
            <person name="Culley D."/>
            <person name="Magnuson J.K."/>
            <person name="James T.Y."/>
            <person name="O'Malley M.A."/>
            <person name="Stajich J.E."/>
            <person name="Spatafora J.W."/>
            <person name="Visel A."/>
            <person name="Grigoriev I.V."/>
        </authorList>
    </citation>
    <scope>NUCLEOTIDE SEQUENCE [LARGE SCALE GENOMIC DNA]</scope>
    <source>
        <strain evidence="2 3">CBS 115471</strain>
    </source>
</reference>
<keyword evidence="1" id="KW-0732">Signal</keyword>
<sequence length="287" mass="29561">MSLKVLSLALAATALASPLDTIARNSEACQPCNPSGATGTNPPGLGSEMQSMYVDILNSVKNIRFEKRDADSSALVPKRKRAASLCCQPTTNCVNVQGLNIPMCYDKFTTNVFFADGSSGTLSTGDYTQGSLSVNWLTGDYKKDSDSGNIYSDNSSAKPNTATLAIPPQYTGTGVGSAIPRTALGSIVTTVITTTISGETFTAPTVISASTVFDTVSGKTTAVKTIPPKTISAPTVIPAVTSVVTSVQNVAATTASSKGAAGQITVNSSMSFGMSLFTAIMYGIYAL</sequence>
<evidence type="ECO:0000256" key="1">
    <source>
        <dbReference type="SAM" id="SignalP"/>
    </source>
</evidence>